<protein>
    <submittedName>
        <fullName evidence="1">Uncharacterized protein</fullName>
    </submittedName>
</protein>
<evidence type="ECO:0000313" key="1">
    <source>
        <dbReference type="EMBL" id="MEF2969266.1"/>
    </source>
</evidence>
<organism evidence="1 2">
    <name type="scientific">Paenibacillus haidiansis</name>
    <dbReference type="NCBI Taxonomy" id="1574488"/>
    <lineage>
        <taxon>Bacteria</taxon>
        <taxon>Bacillati</taxon>
        <taxon>Bacillota</taxon>
        <taxon>Bacilli</taxon>
        <taxon>Bacillales</taxon>
        <taxon>Paenibacillaceae</taxon>
        <taxon>Paenibacillus</taxon>
    </lineage>
</organism>
<proteinExistence type="predicted"/>
<gene>
    <name evidence="1" type="ORF">V3851_26185</name>
</gene>
<dbReference type="Proteomes" id="UP001306950">
    <property type="component" value="Unassembled WGS sequence"/>
</dbReference>
<comment type="caution">
    <text evidence="1">The sequence shown here is derived from an EMBL/GenBank/DDBJ whole genome shotgun (WGS) entry which is preliminary data.</text>
</comment>
<name>A0ABU7W002_9BACL</name>
<dbReference type="EMBL" id="JAZHPZ010000026">
    <property type="protein sequence ID" value="MEF2969266.1"/>
    <property type="molecule type" value="Genomic_DNA"/>
</dbReference>
<keyword evidence="2" id="KW-1185">Reference proteome</keyword>
<dbReference type="RefSeq" id="WP_331849360.1">
    <property type="nucleotide sequence ID" value="NZ_JAZHPZ010000026.1"/>
</dbReference>
<reference evidence="1 2" key="1">
    <citation type="submission" date="2024-02" db="EMBL/GenBank/DDBJ databases">
        <title>A nitrogen-fixing paenibacillus bacterium.</title>
        <authorList>
            <person name="Zhang W.L."/>
            <person name="Chen S.F."/>
        </authorList>
    </citation>
    <scope>NUCLEOTIDE SEQUENCE [LARGE SCALE GENOMIC DNA]</scope>
    <source>
        <strain evidence="1 2">M1</strain>
    </source>
</reference>
<accession>A0ABU7W002</accession>
<evidence type="ECO:0000313" key="2">
    <source>
        <dbReference type="Proteomes" id="UP001306950"/>
    </source>
</evidence>
<sequence length="235" mass="26889">MGCDIHLFLEKRNEASGKWEAVKGVNEPEVKSLHSIIEKCKSRGESTEYWEQRIQEEQNGTYDFIYSGRNYTLFSILAGVRNSCSLKPIREPRGIPSDVSDSVIAGSDEWGPDGHSHSYLSVKELLEFDWSQGFKREGWVNSENYKEFKENGSPSTWSRSVGGGGVDHVTNYDMDNFIADNGEYWAFGRSPYTLVHWNESFKDCVGSFYSWSIPKMKELAGDDLESVRIVFWFDN</sequence>